<evidence type="ECO:0000256" key="3">
    <source>
        <dbReference type="ARBA" id="ARBA00022723"/>
    </source>
</evidence>
<keyword evidence="2 7" id="KW-0349">Heme</keyword>
<dbReference type="AlphaFoldDB" id="A0A1I1FQK3"/>
<dbReference type="PANTHER" id="PTHR47870:SF1">
    <property type="entry name" value="CYTOCHROME C-TYPE BIOGENESIS PROTEIN CCMH"/>
    <property type="match status" value="1"/>
</dbReference>
<dbReference type="RefSeq" id="WP_091980032.1">
    <property type="nucleotide sequence ID" value="NZ_FOLO01000003.1"/>
</dbReference>
<dbReference type="Proteomes" id="UP000198862">
    <property type="component" value="Unassembled WGS sequence"/>
</dbReference>
<evidence type="ECO:0000313" key="10">
    <source>
        <dbReference type="EMBL" id="SFC01727.1"/>
    </source>
</evidence>
<feature type="chain" id="PRO_5011332514" description="Cytochrome c-type biogenesis protein" evidence="7">
    <location>
        <begin position="24"/>
        <end position="421"/>
    </location>
</feature>
<feature type="domain" description="Cytochrome c-type biogenesis protein H Ig-like" evidence="9">
    <location>
        <begin position="310"/>
        <end position="417"/>
    </location>
</feature>
<keyword evidence="6 7" id="KW-0408">Iron</keyword>
<feature type="transmembrane region" description="Helical" evidence="7">
    <location>
        <begin position="108"/>
        <end position="129"/>
    </location>
</feature>
<dbReference type="OrthoDB" id="9804975at2"/>
<keyword evidence="4 7" id="KW-0732">Signal</keyword>
<gene>
    <name evidence="10" type="ORF">SAMN02745724_00730</name>
</gene>
<feature type="transmembrane region" description="Helical" evidence="7">
    <location>
        <begin position="167"/>
        <end position="185"/>
    </location>
</feature>
<comment type="function">
    <text evidence="7">Possible subunit of a heme lyase.</text>
</comment>
<dbReference type="CDD" id="cd16378">
    <property type="entry name" value="CcmH_N"/>
    <property type="match status" value="1"/>
</dbReference>
<evidence type="ECO:0000256" key="5">
    <source>
        <dbReference type="ARBA" id="ARBA00022748"/>
    </source>
</evidence>
<dbReference type="InterPro" id="IPR056412">
    <property type="entry name" value="Ig_CycH"/>
</dbReference>
<organism evidence="10 11">
    <name type="scientific">Pseudoalteromonas denitrificans DSM 6059</name>
    <dbReference type="NCBI Taxonomy" id="1123010"/>
    <lineage>
        <taxon>Bacteria</taxon>
        <taxon>Pseudomonadati</taxon>
        <taxon>Pseudomonadota</taxon>
        <taxon>Gammaproteobacteria</taxon>
        <taxon>Alteromonadales</taxon>
        <taxon>Pseudoalteromonadaceae</taxon>
        <taxon>Pseudoalteromonas</taxon>
    </lineage>
</organism>
<keyword evidence="3 7" id="KW-0479">Metal-binding</keyword>
<dbReference type="STRING" id="1123010.SAMN02745724_00730"/>
<name>A0A1I1FQK3_9GAMM</name>
<dbReference type="InterPro" id="IPR038297">
    <property type="entry name" value="CcmH/CycL/NrfF/Ccl2_sf"/>
</dbReference>
<feature type="domain" description="CcmH/CycL/Ccl2/NrfF N-terminal" evidence="8">
    <location>
        <begin position="16"/>
        <end position="153"/>
    </location>
</feature>
<keyword evidence="7" id="KW-0812">Transmembrane</keyword>
<feature type="signal peptide" evidence="7">
    <location>
        <begin position="1"/>
        <end position="23"/>
    </location>
</feature>
<sequence>MNQIIKLCLLLLLSYCSIHTTQATPIDTFQFNDELTKRRFKNLSQALRCPKCQNQNLSDSNSPIATDLRLTVYNQLQQGKSDQQIIDFMLARYGDFVLYKPRITKNTYVLWFTPIGLILMGLCFVVFIIKKKPVQQYVLTQKNTVIEQQNNHLKTILKYPVNKNKSVFLPMGLLGFIIIFSGILYQKIGAYEQVQAQKLMPANITAKRAQALYDRNNQIMTPMIMQLLKKSLSLDKNDPTANLLLGMHHFSNKKYSLAVKRWEMVKNSKRNNIDITALTQAINEAKIRIQQGTDETKTHITMQQKIEFNLTLNVSLSDKVSATLSENKNIFVYAVTRNGARMPLSVVKIKSTELPQTIIFNNENIMLDIDSLASIDSVNVYAVLSQSGNAGIKAGDFKVQKNNIPISHVQTIELIIEKQVE</sequence>
<evidence type="ECO:0000256" key="1">
    <source>
        <dbReference type="ARBA" id="ARBA00010342"/>
    </source>
</evidence>
<dbReference type="SUPFAM" id="SSF48452">
    <property type="entry name" value="TPR-like"/>
    <property type="match status" value="1"/>
</dbReference>
<comment type="similarity">
    <text evidence="1 7">Belongs to the CcmH/CycL/Ccl2/NrfF family.</text>
</comment>
<dbReference type="PANTHER" id="PTHR47870">
    <property type="entry name" value="CYTOCHROME C-TYPE BIOGENESIS PROTEIN CCMH"/>
    <property type="match status" value="1"/>
</dbReference>
<dbReference type="Gene3D" id="1.25.40.10">
    <property type="entry name" value="Tetratricopeptide repeat domain"/>
    <property type="match status" value="1"/>
</dbReference>
<dbReference type="EMBL" id="FOLO01000003">
    <property type="protein sequence ID" value="SFC01727.1"/>
    <property type="molecule type" value="Genomic_DNA"/>
</dbReference>
<dbReference type="FunFam" id="1.10.8.640:FF:000001">
    <property type="entry name" value="Cytochrome c-type biogenesis protein"/>
    <property type="match status" value="1"/>
</dbReference>
<dbReference type="Pfam" id="PF23892">
    <property type="entry name" value="Ig_CycH"/>
    <property type="match status" value="1"/>
</dbReference>
<reference evidence="10 11" key="1">
    <citation type="submission" date="2016-10" db="EMBL/GenBank/DDBJ databases">
        <authorList>
            <person name="de Groot N.N."/>
        </authorList>
    </citation>
    <scope>NUCLEOTIDE SEQUENCE [LARGE SCALE GENOMIC DNA]</scope>
    <source>
        <strain evidence="10 11">DSM 6059</strain>
    </source>
</reference>
<dbReference type="Pfam" id="PF03918">
    <property type="entry name" value="CcmH"/>
    <property type="match status" value="1"/>
</dbReference>
<dbReference type="InterPro" id="IPR011990">
    <property type="entry name" value="TPR-like_helical_dom_sf"/>
</dbReference>
<evidence type="ECO:0000256" key="7">
    <source>
        <dbReference type="RuleBase" id="RU364112"/>
    </source>
</evidence>
<evidence type="ECO:0000259" key="8">
    <source>
        <dbReference type="Pfam" id="PF03918"/>
    </source>
</evidence>
<evidence type="ECO:0000256" key="2">
    <source>
        <dbReference type="ARBA" id="ARBA00022617"/>
    </source>
</evidence>
<dbReference type="GO" id="GO:0017004">
    <property type="term" value="P:cytochrome complex assembly"/>
    <property type="evidence" value="ECO:0007669"/>
    <property type="project" value="UniProtKB-ARBA"/>
</dbReference>
<evidence type="ECO:0000256" key="6">
    <source>
        <dbReference type="ARBA" id="ARBA00023004"/>
    </source>
</evidence>
<dbReference type="InterPro" id="IPR005616">
    <property type="entry name" value="CcmH/CycL/Ccl2/NrfF_N"/>
</dbReference>
<dbReference type="Gene3D" id="1.10.8.640">
    <property type="entry name" value="Cytochrome C biogenesis protein"/>
    <property type="match status" value="1"/>
</dbReference>
<keyword evidence="11" id="KW-1185">Reference proteome</keyword>
<evidence type="ECO:0000259" key="9">
    <source>
        <dbReference type="Pfam" id="PF23892"/>
    </source>
</evidence>
<dbReference type="InterPro" id="IPR051263">
    <property type="entry name" value="C-type_cytochrome_biogenesis"/>
</dbReference>
<keyword evidence="7" id="KW-1133">Transmembrane helix</keyword>
<protein>
    <recommendedName>
        <fullName evidence="7">Cytochrome c-type biogenesis protein</fullName>
    </recommendedName>
</protein>
<evidence type="ECO:0000256" key="4">
    <source>
        <dbReference type="ARBA" id="ARBA00022729"/>
    </source>
</evidence>
<dbReference type="GO" id="GO:0046872">
    <property type="term" value="F:metal ion binding"/>
    <property type="evidence" value="ECO:0007669"/>
    <property type="project" value="UniProtKB-KW"/>
</dbReference>
<evidence type="ECO:0000313" key="11">
    <source>
        <dbReference type="Proteomes" id="UP000198862"/>
    </source>
</evidence>
<dbReference type="GO" id="GO:0005886">
    <property type="term" value="C:plasma membrane"/>
    <property type="evidence" value="ECO:0007669"/>
    <property type="project" value="TreeGrafter"/>
</dbReference>
<accession>A0A1I1FQK3</accession>
<keyword evidence="5" id="KW-0201">Cytochrome c-type biogenesis</keyword>
<keyword evidence="7" id="KW-0472">Membrane</keyword>
<proteinExistence type="inferred from homology"/>